<sequence length="185" mass="20820">MEGTSKKAKNRGKKQARKKDNVPEIQFVDARDDVQDTVANGEENGTREAEVEIPDVSHIAASRKNVTSKKRTRSEDGLSDLVAEIHEYVGVYKETNKHIEGIARAMEKDAAGGDRRLSVFDEIMELGGFSNQQVMDAGEHILKDLHKVDTFFGLPKLLRKDYVLKQLSEANPYRPSFDFNDLGRD</sequence>
<keyword evidence="3" id="KW-1185">Reference proteome</keyword>
<proteinExistence type="predicted"/>
<name>A0A1R3J0T2_9ROSI</name>
<organism evidence="2 3">
    <name type="scientific">Corchorus olitorius</name>
    <dbReference type="NCBI Taxonomy" id="93759"/>
    <lineage>
        <taxon>Eukaryota</taxon>
        <taxon>Viridiplantae</taxon>
        <taxon>Streptophyta</taxon>
        <taxon>Embryophyta</taxon>
        <taxon>Tracheophyta</taxon>
        <taxon>Spermatophyta</taxon>
        <taxon>Magnoliopsida</taxon>
        <taxon>eudicotyledons</taxon>
        <taxon>Gunneridae</taxon>
        <taxon>Pentapetalae</taxon>
        <taxon>rosids</taxon>
        <taxon>malvids</taxon>
        <taxon>Malvales</taxon>
        <taxon>Malvaceae</taxon>
        <taxon>Grewioideae</taxon>
        <taxon>Apeibeae</taxon>
        <taxon>Corchorus</taxon>
    </lineage>
</organism>
<dbReference type="AlphaFoldDB" id="A0A1R3J0T2"/>
<comment type="caution">
    <text evidence="2">The sequence shown here is derived from an EMBL/GenBank/DDBJ whole genome shotgun (WGS) entry which is preliminary data.</text>
</comment>
<reference evidence="3" key="1">
    <citation type="submission" date="2013-09" db="EMBL/GenBank/DDBJ databases">
        <title>Corchorus olitorius genome sequencing.</title>
        <authorList>
            <person name="Alam M."/>
            <person name="Haque M.S."/>
            <person name="Islam M.S."/>
            <person name="Emdad E.M."/>
            <person name="Islam M.M."/>
            <person name="Ahmed B."/>
            <person name="Halim A."/>
            <person name="Hossen Q.M.M."/>
            <person name="Hossain M.Z."/>
            <person name="Ahmed R."/>
            <person name="Khan M.M."/>
            <person name="Islam R."/>
            <person name="Rashid M.M."/>
            <person name="Khan S.A."/>
            <person name="Rahman M.S."/>
            <person name="Alam M."/>
            <person name="Yahiya A.S."/>
            <person name="Khan M.S."/>
            <person name="Azam M.S."/>
            <person name="Haque T."/>
            <person name="Lashkar M.Z.H."/>
            <person name="Akhand A.I."/>
            <person name="Morshed G."/>
            <person name="Roy S."/>
            <person name="Uddin K.S."/>
            <person name="Rabeya T."/>
            <person name="Hossain A.S."/>
            <person name="Chowdhury A."/>
            <person name="Snigdha A.R."/>
            <person name="Mortoza M.S."/>
            <person name="Matin S.A."/>
            <person name="Hoque S.M.E."/>
            <person name="Islam M.K."/>
            <person name="Roy D.K."/>
            <person name="Haider R."/>
            <person name="Moosa M.M."/>
            <person name="Elias S.M."/>
            <person name="Hasan A.M."/>
            <person name="Jahan S."/>
            <person name="Shafiuddin M."/>
            <person name="Mahmood N."/>
            <person name="Shommy N.S."/>
        </authorList>
    </citation>
    <scope>NUCLEOTIDE SEQUENCE [LARGE SCALE GENOMIC DNA]</scope>
    <source>
        <strain evidence="3">cv. O-4</strain>
    </source>
</reference>
<dbReference type="EMBL" id="AWUE01017074">
    <property type="protein sequence ID" value="OMO88449.1"/>
    <property type="molecule type" value="Genomic_DNA"/>
</dbReference>
<dbReference type="OrthoDB" id="1746344at2759"/>
<evidence type="ECO:0000313" key="3">
    <source>
        <dbReference type="Proteomes" id="UP000187203"/>
    </source>
</evidence>
<feature type="region of interest" description="Disordered" evidence="1">
    <location>
        <begin position="1"/>
        <end position="56"/>
    </location>
</feature>
<evidence type="ECO:0000313" key="2">
    <source>
        <dbReference type="EMBL" id="OMO88449.1"/>
    </source>
</evidence>
<evidence type="ECO:0000256" key="1">
    <source>
        <dbReference type="SAM" id="MobiDB-lite"/>
    </source>
</evidence>
<protein>
    <submittedName>
        <fullName evidence="2">Uncharacterized protein</fullName>
    </submittedName>
</protein>
<gene>
    <name evidence="2" type="ORF">COLO4_20253</name>
</gene>
<dbReference type="Proteomes" id="UP000187203">
    <property type="component" value="Unassembled WGS sequence"/>
</dbReference>
<feature type="compositionally biased region" description="Basic residues" evidence="1">
    <location>
        <begin position="1"/>
        <end position="17"/>
    </location>
</feature>
<accession>A0A1R3J0T2</accession>